<dbReference type="AlphaFoldDB" id="A0A1H4TSY1"/>
<organism evidence="6 7">
    <name type="scientific">Bradyrhizobium erythrophlei</name>
    <dbReference type="NCBI Taxonomy" id="1437360"/>
    <lineage>
        <taxon>Bacteria</taxon>
        <taxon>Pseudomonadati</taxon>
        <taxon>Pseudomonadota</taxon>
        <taxon>Alphaproteobacteria</taxon>
        <taxon>Hyphomicrobiales</taxon>
        <taxon>Nitrobacteraceae</taxon>
        <taxon>Bradyrhizobium</taxon>
    </lineage>
</organism>
<dbReference type="RefSeq" id="WP_092115532.1">
    <property type="nucleotide sequence ID" value="NZ_FNTH01000001.1"/>
</dbReference>
<evidence type="ECO:0000256" key="5">
    <source>
        <dbReference type="SAM" id="MobiDB-lite"/>
    </source>
</evidence>
<dbReference type="PANTHER" id="PTHR30244">
    <property type="entry name" value="TRANSAMINASE"/>
    <property type="match status" value="1"/>
</dbReference>
<dbReference type="InterPro" id="IPR015421">
    <property type="entry name" value="PyrdxlP-dep_Trfase_major"/>
</dbReference>
<dbReference type="InterPro" id="IPR015424">
    <property type="entry name" value="PyrdxlP-dep_Trfase"/>
</dbReference>
<evidence type="ECO:0000256" key="2">
    <source>
        <dbReference type="PIRSR" id="PIRSR000390-1"/>
    </source>
</evidence>
<keyword evidence="3 4" id="KW-0663">Pyridoxal phosphate</keyword>
<dbReference type="PIRSF" id="PIRSF000390">
    <property type="entry name" value="PLP_StrS"/>
    <property type="match status" value="1"/>
</dbReference>
<dbReference type="InterPro" id="IPR000653">
    <property type="entry name" value="DegT/StrS_aminotransferase"/>
</dbReference>
<dbReference type="GO" id="GO:0000271">
    <property type="term" value="P:polysaccharide biosynthetic process"/>
    <property type="evidence" value="ECO:0007669"/>
    <property type="project" value="TreeGrafter"/>
</dbReference>
<accession>A0A1H4TSY1</accession>
<dbReference type="Gene3D" id="3.90.1150.10">
    <property type="entry name" value="Aspartate Aminotransferase, domain 1"/>
    <property type="match status" value="1"/>
</dbReference>
<reference evidence="6 7" key="1">
    <citation type="submission" date="2016-10" db="EMBL/GenBank/DDBJ databases">
        <authorList>
            <person name="de Groot N.N."/>
        </authorList>
    </citation>
    <scope>NUCLEOTIDE SEQUENCE [LARGE SCALE GENOMIC DNA]</scope>
    <source>
        <strain evidence="6 7">MT12</strain>
    </source>
</reference>
<dbReference type="Proteomes" id="UP000198992">
    <property type="component" value="Unassembled WGS sequence"/>
</dbReference>
<evidence type="ECO:0000256" key="3">
    <source>
        <dbReference type="PIRSR" id="PIRSR000390-2"/>
    </source>
</evidence>
<dbReference type="Pfam" id="PF01041">
    <property type="entry name" value="DegT_DnrJ_EryC1"/>
    <property type="match status" value="1"/>
</dbReference>
<evidence type="ECO:0000256" key="1">
    <source>
        <dbReference type="ARBA" id="ARBA00037999"/>
    </source>
</evidence>
<comment type="similarity">
    <text evidence="1 4">Belongs to the DegT/DnrJ/EryC1 family.</text>
</comment>
<protein>
    <submittedName>
        <fullName evidence="6">dTDP-4-amino-4,6-dideoxygalactose transaminase</fullName>
    </submittedName>
</protein>
<name>A0A1H4TSY1_9BRAD</name>
<sequence>MNITEPSFDEAEIALLRECLDSKWVTQGPLTERFERLIAEKHDVKHALACTSCTAALHLATMALKLGPGDEVIVPAFTWVTSAHSAEYVGAKPVFVDVDLSTFNIDPERLEAAITPRTKAIIAVHLFGLAAPMDEIMAIARPRGIQVIEDAACAIGTTYKGRLVGAIGDIGCFSFHPRKAVTTGEGGAVTTNRDDLAERVRSQRNHGSTGAPDPSIEPHGPWTMATFDNLGFNLRLSDIQAAVGVAQMGKLERLLAERRRLGRRYSELLAGNNSIARPLGGDVDGHAFQSYVIRIVDGHRERRNAVMAALAAAGIQTRPGTHAVHRLGYYKNKYGLRPEQFPNAALAEDTTITLPIFPNMTEEDQRRVVDCINRASA</sequence>
<dbReference type="GO" id="GO:0008483">
    <property type="term" value="F:transaminase activity"/>
    <property type="evidence" value="ECO:0007669"/>
    <property type="project" value="TreeGrafter"/>
</dbReference>
<proteinExistence type="inferred from homology"/>
<dbReference type="PANTHER" id="PTHR30244:SF34">
    <property type="entry name" value="DTDP-4-AMINO-4,6-DIDEOXYGALACTOSE TRANSAMINASE"/>
    <property type="match status" value="1"/>
</dbReference>
<evidence type="ECO:0000313" key="6">
    <source>
        <dbReference type="EMBL" id="SEC59497.1"/>
    </source>
</evidence>
<feature type="active site" description="Proton acceptor" evidence="2">
    <location>
        <position position="179"/>
    </location>
</feature>
<feature type="region of interest" description="Disordered" evidence="5">
    <location>
        <begin position="201"/>
        <end position="220"/>
    </location>
</feature>
<evidence type="ECO:0000313" key="7">
    <source>
        <dbReference type="Proteomes" id="UP000198992"/>
    </source>
</evidence>
<gene>
    <name evidence="6" type="ORF">SAMN05444164_2229</name>
</gene>
<dbReference type="OrthoDB" id="9768668at2"/>
<dbReference type="Gene3D" id="3.40.640.10">
    <property type="entry name" value="Type I PLP-dependent aspartate aminotransferase-like (Major domain)"/>
    <property type="match status" value="1"/>
</dbReference>
<dbReference type="EMBL" id="FNTH01000001">
    <property type="protein sequence ID" value="SEC59497.1"/>
    <property type="molecule type" value="Genomic_DNA"/>
</dbReference>
<feature type="modified residue" description="N6-(pyridoxal phosphate)lysine" evidence="3">
    <location>
        <position position="179"/>
    </location>
</feature>
<dbReference type="CDD" id="cd00616">
    <property type="entry name" value="AHBA_syn"/>
    <property type="match status" value="1"/>
</dbReference>
<dbReference type="GO" id="GO:0030170">
    <property type="term" value="F:pyridoxal phosphate binding"/>
    <property type="evidence" value="ECO:0007669"/>
    <property type="project" value="TreeGrafter"/>
</dbReference>
<dbReference type="SUPFAM" id="SSF53383">
    <property type="entry name" value="PLP-dependent transferases"/>
    <property type="match status" value="1"/>
</dbReference>
<evidence type="ECO:0000256" key="4">
    <source>
        <dbReference type="RuleBase" id="RU004508"/>
    </source>
</evidence>
<dbReference type="InterPro" id="IPR015422">
    <property type="entry name" value="PyrdxlP-dep_Trfase_small"/>
</dbReference>